<keyword evidence="4" id="KW-1185">Reference proteome</keyword>
<evidence type="ECO:0000256" key="1">
    <source>
        <dbReference type="ARBA" id="ARBA00023002"/>
    </source>
</evidence>
<keyword evidence="1" id="KW-0560">Oxidoreductase</keyword>
<accession>A0ABC8S9R4</accession>
<dbReference type="PANTHER" id="PTHR45934:SF20">
    <property type="entry name" value="MONOOXYGENASE 2-RELATED"/>
    <property type="match status" value="1"/>
</dbReference>
<dbReference type="PANTHER" id="PTHR45934">
    <property type="entry name" value="FAD/NAD(P)-BINDING OXIDOREDUCTASE FAMILY PROTEIN"/>
    <property type="match status" value="1"/>
</dbReference>
<evidence type="ECO:0000313" key="4">
    <source>
        <dbReference type="Proteomes" id="UP001642360"/>
    </source>
</evidence>
<evidence type="ECO:0000313" key="3">
    <source>
        <dbReference type="EMBL" id="CAK9153963.1"/>
    </source>
</evidence>
<dbReference type="EMBL" id="CAUOFW020002469">
    <property type="protein sequence ID" value="CAK9153963.1"/>
    <property type="molecule type" value="Genomic_DNA"/>
</dbReference>
<dbReference type="InterPro" id="IPR036188">
    <property type="entry name" value="FAD/NAD-bd_sf"/>
</dbReference>
<dbReference type="GO" id="GO:0004497">
    <property type="term" value="F:monooxygenase activity"/>
    <property type="evidence" value="ECO:0007669"/>
    <property type="project" value="UniProtKB-KW"/>
</dbReference>
<sequence>MSMGEHEVRCTQRKLLSEILANELPSGTIRYSSKVVSFEDSGHFKLVHLADETILKTKVLIGCDGVNSVVATWLGFSKPSFVGRSAIRGFAEFESSHGFGTKFWRYVGNGVRTGFIPCDDHTAYWFTSIFHFLFNSFLTSFKSSSFYELKDGVSLFK</sequence>
<dbReference type="Proteomes" id="UP001642360">
    <property type="component" value="Unassembled WGS sequence"/>
</dbReference>
<dbReference type="AlphaFoldDB" id="A0ABC8S9R4"/>
<proteinExistence type="predicted"/>
<evidence type="ECO:0000256" key="2">
    <source>
        <dbReference type="ARBA" id="ARBA00023033"/>
    </source>
</evidence>
<organism evidence="3 4">
    <name type="scientific">Ilex paraguariensis</name>
    <name type="common">yerba mate</name>
    <dbReference type="NCBI Taxonomy" id="185542"/>
    <lineage>
        <taxon>Eukaryota</taxon>
        <taxon>Viridiplantae</taxon>
        <taxon>Streptophyta</taxon>
        <taxon>Embryophyta</taxon>
        <taxon>Tracheophyta</taxon>
        <taxon>Spermatophyta</taxon>
        <taxon>Magnoliopsida</taxon>
        <taxon>eudicotyledons</taxon>
        <taxon>Gunneridae</taxon>
        <taxon>Pentapetalae</taxon>
        <taxon>asterids</taxon>
        <taxon>campanulids</taxon>
        <taxon>Aquifoliales</taxon>
        <taxon>Aquifoliaceae</taxon>
        <taxon>Ilex</taxon>
    </lineage>
</organism>
<dbReference type="InterPro" id="IPR044560">
    <property type="entry name" value="MOase"/>
</dbReference>
<dbReference type="Gene3D" id="3.50.50.60">
    <property type="entry name" value="FAD/NAD(P)-binding domain"/>
    <property type="match status" value="1"/>
</dbReference>
<reference evidence="3 4" key="1">
    <citation type="submission" date="2024-02" db="EMBL/GenBank/DDBJ databases">
        <authorList>
            <person name="Vignale AGUSTIN F."/>
            <person name="Sosa J E."/>
            <person name="Modenutti C."/>
        </authorList>
    </citation>
    <scope>NUCLEOTIDE SEQUENCE [LARGE SCALE GENOMIC DNA]</scope>
</reference>
<name>A0ABC8S9R4_9AQUA</name>
<keyword evidence="2" id="KW-0503">Monooxygenase</keyword>
<comment type="caution">
    <text evidence="3">The sequence shown here is derived from an EMBL/GenBank/DDBJ whole genome shotgun (WGS) entry which is preliminary data.</text>
</comment>
<gene>
    <name evidence="3" type="ORF">ILEXP_LOCUS22264</name>
</gene>
<protein>
    <submittedName>
        <fullName evidence="3">Uncharacterized protein</fullName>
    </submittedName>
</protein>
<dbReference type="SUPFAM" id="SSF51905">
    <property type="entry name" value="FAD/NAD(P)-binding domain"/>
    <property type="match status" value="1"/>
</dbReference>